<proteinExistence type="predicted"/>
<feature type="non-terminal residue" evidence="5">
    <location>
        <position position="153"/>
    </location>
</feature>
<dbReference type="Pfam" id="PF00005">
    <property type="entry name" value="ABC_tran"/>
    <property type="match status" value="1"/>
</dbReference>
<dbReference type="Proteomes" id="UP000037020">
    <property type="component" value="Unassembled WGS sequence"/>
</dbReference>
<dbReference type="SUPFAM" id="SSF52540">
    <property type="entry name" value="P-loop containing nucleoside triphosphate hydrolases"/>
    <property type="match status" value="1"/>
</dbReference>
<keyword evidence="3" id="KW-0067">ATP-binding</keyword>
<dbReference type="SMART" id="SM00382">
    <property type="entry name" value="AAA"/>
    <property type="match status" value="1"/>
</dbReference>
<dbReference type="InterPro" id="IPR003593">
    <property type="entry name" value="AAA+_ATPase"/>
</dbReference>
<evidence type="ECO:0000256" key="2">
    <source>
        <dbReference type="ARBA" id="ARBA00022741"/>
    </source>
</evidence>
<reference evidence="5 6" key="1">
    <citation type="submission" date="2015-07" db="EMBL/GenBank/DDBJ databases">
        <authorList>
            <person name="Ju K.-S."/>
            <person name="Doroghazi J.R."/>
            <person name="Metcalf W.W."/>
        </authorList>
    </citation>
    <scope>NUCLEOTIDE SEQUENCE [LARGE SCALE GENOMIC DNA]</scope>
    <source>
        <strain evidence="5 6">NRRL B-3589</strain>
    </source>
</reference>
<comment type="caution">
    <text evidence="5">The sequence shown here is derived from an EMBL/GenBank/DDBJ whole genome shotgun (WGS) entry which is preliminary data.</text>
</comment>
<evidence type="ECO:0000259" key="4">
    <source>
        <dbReference type="PROSITE" id="PS50893"/>
    </source>
</evidence>
<dbReference type="PANTHER" id="PTHR45772">
    <property type="entry name" value="CONSERVED COMPONENT OF ABC TRANSPORTER FOR NATURAL AMINO ACIDS-RELATED"/>
    <property type="match status" value="1"/>
</dbReference>
<accession>A0ABR5IRG8</accession>
<gene>
    <name evidence="5" type="ORF">ADK38_46105</name>
</gene>
<feature type="domain" description="ABC transporter" evidence="4">
    <location>
        <begin position="1"/>
        <end position="153"/>
    </location>
</feature>
<keyword evidence="1" id="KW-0813">Transport</keyword>
<keyword evidence="6" id="KW-1185">Reference proteome</keyword>
<dbReference type="InterPro" id="IPR051120">
    <property type="entry name" value="ABC_AA/LPS_Transport"/>
</dbReference>
<evidence type="ECO:0000313" key="6">
    <source>
        <dbReference type="Proteomes" id="UP000037020"/>
    </source>
</evidence>
<evidence type="ECO:0000256" key="1">
    <source>
        <dbReference type="ARBA" id="ARBA00022448"/>
    </source>
</evidence>
<dbReference type="EMBL" id="LGUT01004564">
    <property type="protein sequence ID" value="KOG45414.1"/>
    <property type="molecule type" value="Genomic_DNA"/>
</dbReference>
<organism evidence="5 6">
    <name type="scientific">Streptomyces varsoviensis</name>
    <dbReference type="NCBI Taxonomy" id="67373"/>
    <lineage>
        <taxon>Bacteria</taxon>
        <taxon>Bacillati</taxon>
        <taxon>Actinomycetota</taxon>
        <taxon>Actinomycetes</taxon>
        <taxon>Kitasatosporales</taxon>
        <taxon>Streptomycetaceae</taxon>
        <taxon>Streptomyces</taxon>
    </lineage>
</organism>
<evidence type="ECO:0000256" key="3">
    <source>
        <dbReference type="ARBA" id="ARBA00022840"/>
    </source>
</evidence>
<dbReference type="InterPro" id="IPR003439">
    <property type="entry name" value="ABC_transporter-like_ATP-bd"/>
</dbReference>
<sequence>MSFDGFTVLDGVDVSVAPGRVTALIGPNGAGKSTLFHCLCGTLRPDSGLVLLDGRDVTGRPPHARTRLGIARTFQRLAVFPSLTVAQNVQVGAEQGRVRDPAATQRALRLTGLDGTVRDALAGELPTGSLRRVELARALAGGPRVLLLDEPTV</sequence>
<dbReference type="InterPro" id="IPR027417">
    <property type="entry name" value="P-loop_NTPase"/>
</dbReference>
<protein>
    <recommendedName>
        <fullName evidence="4">ABC transporter domain-containing protein</fullName>
    </recommendedName>
</protein>
<dbReference type="Gene3D" id="3.40.50.300">
    <property type="entry name" value="P-loop containing nucleotide triphosphate hydrolases"/>
    <property type="match status" value="1"/>
</dbReference>
<name>A0ABR5IRG8_9ACTN</name>
<evidence type="ECO:0000313" key="5">
    <source>
        <dbReference type="EMBL" id="KOG45414.1"/>
    </source>
</evidence>
<keyword evidence="2" id="KW-0547">Nucleotide-binding</keyword>
<dbReference type="PROSITE" id="PS50893">
    <property type="entry name" value="ABC_TRANSPORTER_2"/>
    <property type="match status" value="1"/>
</dbReference>